<evidence type="ECO:0000256" key="1">
    <source>
        <dbReference type="SAM" id="MobiDB-lite"/>
    </source>
</evidence>
<protein>
    <submittedName>
        <fullName evidence="2">Putative neurofilament medium polypeptide-like</fullName>
    </submittedName>
</protein>
<dbReference type="AlphaFoldDB" id="A0A2U9BAP0"/>
<feature type="region of interest" description="Disordered" evidence="1">
    <location>
        <begin position="188"/>
        <end position="220"/>
    </location>
</feature>
<dbReference type="Proteomes" id="UP000246464">
    <property type="component" value="Chromosome 4"/>
</dbReference>
<name>A0A2U9BAP0_SCOMX</name>
<gene>
    <name evidence="2" type="ORF">SMAX5B_012941</name>
</gene>
<feature type="compositionally biased region" description="Acidic residues" evidence="1">
    <location>
        <begin position="81"/>
        <end position="100"/>
    </location>
</feature>
<dbReference type="EMBL" id="CP026246">
    <property type="protein sequence ID" value="AWP00890.1"/>
    <property type="molecule type" value="Genomic_DNA"/>
</dbReference>
<feature type="compositionally biased region" description="Basic residues" evidence="1">
    <location>
        <begin position="104"/>
        <end position="123"/>
    </location>
</feature>
<feature type="region of interest" description="Disordered" evidence="1">
    <location>
        <begin position="1"/>
        <end position="154"/>
    </location>
</feature>
<organism evidence="2 3">
    <name type="scientific">Scophthalmus maximus</name>
    <name type="common">Turbot</name>
    <name type="synonym">Psetta maxima</name>
    <dbReference type="NCBI Taxonomy" id="52904"/>
    <lineage>
        <taxon>Eukaryota</taxon>
        <taxon>Metazoa</taxon>
        <taxon>Chordata</taxon>
        <taxon>Craniata</taxon>
        <taxon>Vertebrata</taxon>
        <taxon>Euteleostomi</taxon>
        <taxon>Actinopterygii</taxon>
        <taxon>Neopterygii</taxon>
        <taxon>Teleostei</taxon>
        <taxon>Neoteleostei</taxon>
        <taxon>Acanthomorphata</taxon>
        <taxon>Carangaria</taxon>
        <taxon>Pleuronectiformes</taxon>
        <taxon>Pleuronectoidei</taxon>
        <taxon>Scophthalmidae</taxon>
        <taxon>Scophthalmus</taxon>
    </lineage>
</organism>
<feature type="compositionally biased region" description="Basic and acidic residues" evidence="1">
    <location>
        <begin position="195"/>
        <end position="220"/>
    </location>
</feature>
<reference evidence="2 3" key="1">
    <citation type="submission" date="2017-12" db="EMBL/GenBank/DDBJ databases">
        <title>Integrating genomic resources of turbot (Scophthalmus maximus) in depth evaluation of genetic and physical mapping variation across individuals.</title>
        <authorList>
            <person name="Martinez P."/>
        </authorList>
    </citation>
    <scope>NUCLEOTIDE SEQUENCE [LARGE SCALE GENOMIC DNA]</scope>
</reference>
<sequence length="419" mass="47291">MTIGKNSRKGSTRSSIRAPKFLDKSSGFYGRLDEPETAADGEEVRGNEVEERGNGNEDGSRERSTVSCPAPNVVQESGADEKEETEAFDFNEGVMEDDGETLLRRKPSRRSSRWRRSSRRKQKEGKIEEDAAQDERPSLGKQSPAEPHGQEGTGVMTEVEMEKLKKMGEDNEKAGRGKEPVLVHFPVREDEDDQVLIRDKKRGREEEGEEERRMKREQEEGMKVVKRTTMKNYRKLNFLQSYMSLVENVSVVSVLANRMGGVSQKGHKKQGDRLPRSLPSFIWSRWRTIREPLPAAKHKTFHNFLPDPYTTYSLTDTLLALEYAVFSQTVSSQVVRSHLTSGPQVRQCRGQSTCIGCEILSDFCSQVRQCRGQSACIESGQNNGVVMKIRQLCSTKIAAVNKIPLEMVANALITLYILI</sequence>
<proteinExistence type="predicted"/>
<keyword evidence="3" id="KW-1185">Reference proteome</keyword>
<feature type="compositionally biased region" description="Basic and acidic residues" evidence="1">
    <location>
        <begin position="124"/>
        <end position="138"/>
    </location>
</feature>
<evidence type="ECO:0000313" key="2">
    <source>
        <dbReference type="EMBL" id="AWP00890.1"/>
    </source>
</evidence>
<feature type="compositionally biased region" description="Basic and acidic residues" evidence="1">
    <location>
        <begin position="42"/>
        <end position="64"/>
    </location>
</feature>
<evidence type="ECO:0000313" key="3">
    <source>
        <dbReference type="Proteomes" id="UP000246464"/>
    </source>
</evidence>
<feature type="compositionally biased region" description="Basic residues" evidence="1">
    <location>
        <begin position="1"/>
        <end position="11"/>
    </location>
</feature>
<accession>A0A2U9BAP0</accession>